<reference evidence="3 4" key="1">
    <citation type="submission" date="2017-09" db="EMBL/GenBank/DDBJ databases">
        <title>Depth-based differentiation of microbial function through sediment-hosted aquifers and enrichment of novel symbionts in the deep terrestrial subsurface.</title>
        <authorList>
            <person name="Probst A.J."/>
            <person name="Ladd B."/>
            <person name="Jarett J.K."/>
            <person name="Geller-Mcgrath D.E."/>
            <person name="Sieber C.M."/>
            <person name="Emerson J.B."/>
            <person name="Anantharaman K."/>
            <person name="Thomas B.C."/>
            <person name="Malmstrom R."/>
            <person name="Stieglmeier M."/>
            <person name="Klingl A."/>
            <person name="Woyke T."/>
            <person name="Ryan C.M."/>
            <person name="Banfield J.F."/>
        </authorList>
    </citation>
    <scope>NUCLEOTIDE SEQUENCE [LARGE SCALE GENOMIC DNA]</scope>
    <source>
        <strain evidence="3">CG12_big_fil_rev_8_21_14_0_65_43_15</strain>
    </source>
</reference>
<dbReference type="AlphaFoldDB" id="A0A2J0LE42"/>
<comment type="caution">
    <text evidence="3">The sequence shown here is derived from an EMBL/GenBank/DDBJ whole genome shotgun (WGS) entry which is preliminary data.</text>
</comment>
<gene>
    <name evidence="3" type="ORF">COW11_04995</name>
</gene>
<dbReference type="InterPro" id="IPR003148">
    <property type="entry name" value="RCK_N"/>
</dbReference>
<dbReference type="Pfam" id="PF02080">
    <property type="entry name" value="TrkA_C"/>
    <property type="match status" value="1"/>
</dbReference>
<organism evidence="3 4">
    <name type="scientific">Candidatus Taenaricola geysiri</name>
    <dbReference type="NCBI Taxonomy" id="1974752"/>
    <lineage>
        <taxon>Bacteria</taxon>
        <taxon>Pseudomonadati</taxon>
        <taxon>Candidatus Omnitrophota</taxon>
        <taxon>Candidatus Taenaricola</taxon>
    </lineage>
</organism>
<dbReference type="InterPro" id="IPR050721">
    <property type="entry name" value="Trk_Ktr_HKT_K-transport"/>
</dbReference>
<dbReference type="SUPFAM" id="SSF51735">
    <property type="entry name" value="NAD(P)-binding Rossmann-fold domains"/>
    <property type="match status" value="1"/>
</dbReference>
<dbReference type="EMBL" id="PFGP01000113">
    <property type="protein sequence ID" value="PIW66115.1"/>
    <property type="molecule type" value="Genomic_DNA"/>
</dbReference>
<dbReference type="Gene3D" id="3.30.70.1450">
    <property type="entry name" value="Regulator of K+ conductance, C-terminal domain"/>
    <property type="match status" value="1"/>
</dbReference>
<dbReference type="Gene3D" id="3.40.50.720">
    <property type="entry name" value="NAD(P)-binding Rossmann-like Domain"/>
    <property type="match status" value="1"/>
</dbReference>
<dbReference type="SUPFAM" id="SSF116726">
    <property type="entry name" value="TrkA C-terminal domain-like"/>
    <property type="match status" value="1"/>
</dbReference>
<dbReference type="InterPro" id="IPR036291">
    <property type="entry name" value="NAD(P)-bd_dom_sf"/>
</dbReference>
<dbReference type="Proteomes" id="UP000231267">
    <property type="component" value="Unassembled WGS sequence"/>
</dbReference>
<dbReference type="PROSITE" id="PS51201">
    <property type="entry name" value="RCK_N"/>
    <property type="match status" value="1"/>
</dbReference>
<dbReference type="PROSITE" id="PS51202">
    <property type="entry name" value="RCK_C"/>
    <property type="match status" value="1"/>
</dbReference>
<evidence type="ECO:0000313" key="3">
    <source>
        <dbReference type="EMBL" id="PIW66115.1"/>
    </source>
</evidence>
<dbReference type="InterPro" id="IPR006037">
    <property type="entry name" value="RCK_C"/>
</dbReference>
<protein>
    <submittedName>
        <fullName evidence="3">Potassium transporter Trk</fullName>
    </submittedName>
</protein>
<accession>A0A2J0LE42</accession>
<dbReference type="GO" id="GO:0006813">
    <property type="term" value="P:potassium ion transport"/>
    <property type="evidence" value="ECO:0007669"/>
    <property type="project" value="InterPro"/>
</dbReference>
<evidence type="ECO:0000259" key="1">
    <source>
        <dbReference type="PROSITE" id="PS51201"/>
    </source>
</evidence>
<name>A0A2J0LE42_9BACT</name>
<dbReference type="GO" id="GO:0008324">
    <property type="term" value="F:monoatomic cation transmembrane transporter activity"/>
    <property type="evidence" value="ECO:0007669"/>
    <property type="project" value="InterPro"/>
</dbReference>
<dbReference type="PANTHER" id="PTHR43833">
    <property type="entry name" value="POTASSIUM CHANNEL PROTEIN 2-RELATED-RELATED"/>
    <property type="match status" value="1"/>
</dbReference>
<evidence type="ECO:0000313" key="4">
    <source>
        <dbReference type="Proteomes" id="UP000231267"/>
    </source>
</evidence>
<feature type="domain" description="RCK N-terminal" evidence="1">
    <location>
        <begin position="1"/>
        <end position="117"/>
    </location>
</feature>
<dbReference type="PANTHER" id="PTHR43833:SF7">
    <property type="entry name" value="KTR SYSTEM POTASSIUM UPTAKE PROTEIN C"/>
    <property type="match status" value="1"/>
</dbReference>
<proteinExistence type="predicted"/>
<dbReference type="Pfam" id="PF02254">
    <property type="entry name" value="TrkA_N"/>
    <property type="match status" value="1"/>
</dbReference>
<dbReference type="InterPro" id="IPR036721">
    <property type="entry name" value="RCK_C_sf"/>
</dbReference>
<evidence type="ECO:0000259" key="2">
    <source>
        <dbReference type="PROSITE" id="PS51202"/>
    </source>
</evidence>
<sequence>MKQYAVIGLGRFGASIARTLAEKGQQVLAIDSKEDIVQDLAEYVTNAVCIDATDAKALKNIGIKTVDVAIVAIGKSLEASILVTLALKELGVPRIIAKAVSENQSKVLEKLGVNAVVFPEREIGEKLANKLISPEVVEEINLSKEYSLFEIKTPEEFINKSLKDLQVRIKYSINIIAIKRKARPTGKKPAVKAAEVLNMLPKGDDILFEDDILLVLATYAAIEKMKKEGLIPRS</sequence>
<feature type="domain" description="RCK C-terminal" evidence="2">
    <location>
        <begin position="135"/>
        <end position="231"/>
    </location>
</feature>